<dbReference type="InterPro" id="IPR016181">
    <property type="entry name" value="Acyl_CoA_acyltransferase"/>
</dbReference>
<feature type="domain" description="N-acetyltransferase" evidence="1">
    <location>
        <begin position="1"/>
        <end position="151"/>
    </location>
</feature>
<keyword evidence="2" id="KW-0808">Transferase</keyword>
<dbReference type="InterPro" id="IPR000182">
    <property type="entry name" value="GNAT_dom"/>
</dbReference>
<comment type="caution">
    <text evidence="2">The sequence shown here is derived from an EMBL/GenBank/DDBJ whole genome shotgun (WGS) entry which is preliminary data.</text>
</comment>
<proteinExistence type="predicted"/>
<evidence type="ECO:0000313" key="2">
    <source>
        <dbReference type="EMBL" id="RLQ97549.1"/>
    </source>
</evidence>
<keyword evidence="3" id="KW-1185">Reference proteome</keyword>
<dbReference type="Proteomes" id="UP000276770">
    <property type="component" value="Unassembled WGS sequence"/>
</dbReference>
<dbReference type="CDD" id="cd04301">
    <property type="entry name" value="NAT_SF"/>
    <property type="match status" value="1"/>
</dbReference>
<dbReference type="Gene3D" id="3.40.630.30">
    <property type="match status" value="1"/>
</dbReference>
<dbReference type="AlphaFoldDB" id="A0A3L7K5J0"/>
<dbReference type="GO" id="GO:0016747">
    <property type="term" value="F:acyltransferase activity, transferring groups other than amino-acyl groups"/>
    <property type="evidence" value="ECO:0007669"/>
    <property type="project" value="InterPro"/>
</dbReference>
<name>A0A3L7K5J0_9BACI</name>
<organism evidence="2 3">
    <name type="scientific">Falsibacillus albus</name>
    <dbReference type="NCBI Taxonomy" id="2478915"/>
    <lineage>
        <taxon>Bacteria</taxon>
        <taxon>Bacillati</taxon>
        <taxon>Bacillota</taxon>
        <taxon>Bacilli</taxon>
        <taxon>Bacillales</taxon>
        <taxon>Bacillaceae</taxon>
        <taxon>Falsibacillus</taxon>
    </lineage>
</organism>
<gene>
    <name evidence="2" type="ORF">D9X91_04890</name>
</gene>
<dbReference type="PROSITE" id="PS51186">
    <property type="entry name" value="GNAT"/>
    <property type="match status" value="1"/>
</dbReference>
<dbReference type="OrthoDB" id="9797178at2"/>
<dbReference type="EMBL" id="RCVZ01000002">
    <property type="protein sequence ID" value="RLQ97549.1"/>
    <property type="molecule type" value="Genomic_DNA"/>
</dbReference>
<sequence length="171" mass="19364">MTIRREYVMDVDKIRKIHDEAFKQKNEGKLVDAIRESKYFIPELSLCAVTDEDELIGHIMFSTIFLETEKETVPTLGLAPMAVLPGHQHQGVGSMLVKEGKNRCRELGFKHIAVLGHSGFYPRFGFEISKNKGIEPPFPVPPEAFMVMELENGSLENLKGRVKYPKAFESV</sequence>
<evidence type="ECO:0000313" key="3">
    <source>
        <dbReference type="Proteomes" id="UP000276770"/>
    </source>
</evidence>
<dbReference type="SUPFAM" id="SSF55729">
    <property type="entry name" value="Acyl-CoA N-acyltransferases (Nat)"/>
    <property type="match status" value="1"/>
</dbReference>
<protein>
    <submittedName>
        <fullName evidence="2">N-acetyltransferase</fullName>
    </submittedName>
</protein>
<evidence type="ECO:0000259" key="1">
    <source>
        <dbReference type="PROSITE" id="PS51186"/>
    </source>
</evidence>
<reference evidence="2 3" key="1">
    <citation type="submission" date="2018-10" db="EMBL/GenBank/DDBJ databases">
        <title>Falsibacillus sp. genome draft.</title>
        <authorList>
            <person name="Shi S."/>
        </authorList>
    </citation>
    <scope>NUCLEOTIDE SEQUENCE [LARGE SCALE GENOMIC DNA]</scope>
    <source>
        <strain evidence="2 3">GY 10110</strain>
    </source>
</reference>
<dbReference type="Pfam" id="PF00583">
    <property type="entry name" value="Acetyltransf_1"/>
    <property type="match status" value="1"/>
</dbReference>
<accession>A0A3L7K5J0</accession>